<dbReference type="PANTHER" id="PTHR22920:SF7">
    <property type="entry name" value="MSP DOMAIN-CONTAINING PROTEIN-RELATED"/>
    <property type="match status" value="1"/>
</dbReference>
<name>A0A914E6Y2_9BILA</name>
<dbReference type="GO" id="GO:0005856">
    <property type="term" value="C:cytoskeleton"/>
    <property type="evidence" value="ECO:0007669"/>
    <property type="project" value="UniProtKB-SubCell"/>
</dbReference>
<dbReference type="Pfam" id="PF00635">
    <property type="entry name" value="Motile_Sperm"/>
    <property type="match status" value="1"/>
</dbReference>
<dbReference type="PROSITE" id="PS50202">
    <property type="entry name" value="MSP"/>
    <property type="match status" value="1"/>
</dbReference>
<keyword evidence="4" id="KW-0966">Cell projection</keyword>
<evidence type="ECO:0000256" key="6">
    <source>
        <dbReference type="ARBA" id="ARBA00037818"/>
    </source>
</evidence>
<feature type="domain" description="MSP" evidence="8">
    <location>
        <begin position="1"/>
        <end position="119"/>
    </location>
</feature>
<accession>A0A914E6Y2</accession>
<evidence type="ECO:0000259" key="8">
    <source>
        <dbReference type="PROSITE" id="PS50202"/>
    </source>
</evidence>
<evidence type="ECO:0000256" key="4">
    <source>
        <dbReference type="ARBA" id="ARBA00023273"/>
    </source>
</evidence>
<dbReference type="Gene3D" id="2.60.40.10">
    <property type="entry name" value="Immunoglobulins"/>
    <property type="match status" value="1"/>
</dbReference>
<evidence type="ECO:0000256" key="7">
    <source>
        <dbReference type="RuleBase" id="RU003425"/>
    </source>
</evidence>
<organism evidence="9 10">
    <name type="scientific">Acrobeloides nanus</name>
    <dbReference type="NCBI Taxonomy" id="290746"/>
    <lineage>
        <taxon>Eukaryota</taxon>
        <taxon>Metazoa</taxon>
        <taxon>Ecdysozoa</taxon>
        <taxon>Nematoda</taxon>
        <taxon>Chromadorea</taxon>
        <taxon>Rhabditida</taxon>
        <taxon>Tylenchina</taxon>
        <taxon>Cephalobomorpha</taxon>
        <taxon>Cephaloboidea</taxon>
        <taxon>Cephalobidae</taxon>
        <taxon>Acrobeloides</taxon>
    </lineage>
</organism>
<keyword evidence="9" id="KW-1185">Reference proteome</keyword>
<keyword evidence="2" id="KW-0963">Cytoplasm</keyword>
<comment type="function">
    <text evidence="5 7">Central component in molecular interactions underlying sperm crawling. Forms an extensive filament system that extends from sperm villipoda, along the leading edge of the pseudopod.</text>
</comment>
<dbReference type="PANTHER" id="PTHR22920">
    <property type="entry name" value="MAJOR SPERM PROTEIN"/>
    <property type="match status" value="1"/>
</dbReference>
<dbReference type="GO" id="GO:0031143">
    <property type="term" value="C:pseudopodium"/>
    <property type="evidence" value="ECO:0007669"/>
    <property type="project" value="UniProtKB-SubCell"/>
</dbReference>
<reference evidence="10" key="1">
    <citation type="submission" date="2022-11" db="UniProtKB">
        <authorList>
            <consortium name="WormBaseParasite"/>
        </authorList>
    </citation>
    <scope>IDENTIFICATION</scope>
</reference>
<keyword evidence="3 7" id="KW-0206">Cytoskeleton</keyword>
<comment type="subcellular location">
    <subcellularLocation>
        <location evidence="6">Cell projection</location>
        <location evidence="6">Pseudopodium</location>
    </subcellularLocation>
    <subcellularLocation>
        <location evidence="1">Cytoplasm</location>
        <location evidence="1">Cytoskeleton</location>
    </subcellularLocation>
</comment>
<evidence type="ECO:0000313" key="10">
    <source>
        <dbReference type="WBParaSite" id="ACRNAN_scaffold5842.g23274.t1"/>
    </source>
</evidence>
<dbReference type="AlphaFoldDB" id="A0A914E6Y2"/>
<evidence type="ECO:0000256" key="5">
    <source>
        <dbReference type="ARBA" id="ARBA00037744"/>
    </source>
</evidence>
<dbReference type="SUPFAM" id="SSF49354">
    <property type="entry name" value="PapD-like"/>
    <property type="match status" value="1"/>
</dbReference>
<dbReference type="WBParaSite" id="ACRNAN_scaffold5842.g23274.t1">
    <property type="protein sequence ID" value="ACRNAN_scaffold5842.g23274.t1"/>
    <property type="gene ID" value="ACRNAN_scaffold5842.g23274"/>
</dbReference>
<protein>
    <recommendedName>
        <fullName evidence="7">Major sperm protein</fullName>
    </recommendedName>
</protein>
<dbReference type="InterPro" id="IPR051155">
    <property type="entry name" value="Nematode_MSP"/>
</dbReference>
<evidence type="ECO:0000256" key="2">
    <source>
        <dbReference type="ARBA" id="ARBA00022490"/>
    </source>
</evidence>
<evidence type="ECO:0000256" key="1">
    <source>
        <dbReference type="ARBA" id="ARBA00004245"/>
    </source>
</evidence>
<sequence>MLLTEPHSMVTFNGPFEEGSKIKMKLNHVGGEGSTPISWSASATNPNRLSIEPACGLLEYNEPKYVVITCHSFDFANEDIANDYLKFEWRNTTEKDTDYSCNTLSDGLFRRKLLHVLYNP</sequence>
<dbReference type="InterPro" id="IPR008962">
    <property type="entry name" value="PapD-like_sf"/>
</dbReference>
<proteinExistence type="predicted"/>
<dbReference type="Proteomes" id="UP000887540">
    <property type="component" value="Unplaced"/>
</dbReference>
<dbReference type="InterPro" id="IPR000535">
    <property type="entry name" value="MSP_dom"/>
</dbReference>
<dbReference type="InterPro" id="IPR013783">
    <property type="entry name" value="Ig-like_fold"/>
</dbReference>
<evidence type="ECO:0000313" key="9">
    <source>
        <dbReference type="Proteomes" id="UP000887540"/>
    </source>
</evidence>
<evidence type="ECO:0000256" key="3">
    <source>
        <dbReference type="ARBA" id="ARBA00023212"/>
    </source>
</evidence>